<dbReference type="Gene3D" id="1.20.1440.20">
    <property type="entry name" value="LemA-like domain"/>
    <property type="match status" value="1"/>
</dbReference>
<name>A0ABU3U1U9_9FIRM</name>
<evidence type="ECO:0000256" key="1">
    <source>
        <dbReference type="ARBA" id="ARBA00004167"/>
    </source>
</evidence>
<sequence>MIYVLIPLLLLLAVWVGAVYRSLRQLDDNIKIAMEQIGLQLSSRFRALEALLELLRSYGPSAQLVLPPPSIHALSTPAQVLEQEQRLAQAMSYVTAVAESRPAIKADKTYQRCIEAANCYNRMIYTSSLIYNDSVTRFNNTLKQKHFAPLAGLLGFAPREYLQFAPDAPVVCSAQPTPPTQPPTQKEPA</sequence>
<evidence type="ECO:0000256" key="3">
    <source>
        <dbReference type="ARBA" id="ARBA00022692"/>
    </source>
</evidence>
<dbReference type="Proteomes" id="UP001263246">
    <property type="component" value="Unassembled WGS sequence"/>
</dbReference>
<gene>
    <name evidence="6" type="ORF">RX402_12500</name>
</gene>
<dbReference type="InterPro" id="IPR007156">
    <property type="entry name" value="MamQ_LemA"/>
</dbReference>
<keyword evidence="7" id="KW-1185">Reference proteome</keyword>
<protein>
    <submittedName>
        <fullName evidence="6">LemA family protein</fullName>
    </submittedName>
</protein>
<dbReference type="PANTHER" id="PTHR34478:SF1">
    <property type="entry name" value="PROTEIN LEMA"/>
    <property type="match status" value="1"/>
</dbReference>
<evidence type="ECO:0000256" key="4">
    <source>
        <dbReference type="ARBA" id="ARBA00022989"/>
    </source>
</evidence>
<proteinExistence type="inferred from homology"/>
<comment type="subcellular location">
    <subcellularLocation>
        <location evidence="1">Membrane</location>
        <topology evidence="1">Single-pass membrane protein</topology>
    </subcellularLocation>
</comment>
<dbReference type="PANTHER" id="PTHR34478">
    <property type="entry name" value="PROTEIN LEMA"/>
    <property type="match status" value="1"/>
</dbReference>
<evidence type="ECO:0000313" key="7">
    <source>
        <dbReference type="Proteomes" id="UP001263246"/>
    </source>
</evidence>
<evidence type="ECO:0000313" key="6">
    <source>
        <dbReference type="EMBL" id="MDU8689546.1"/>
    </source>
</evidence>
<comment type="similarity">
    <text evidence="2">Belongs to the LemA family.</text>
</comment>
<organism evidence="6 7">
    <name type="scientific">Faecalibacterium wellingii</name>
    <dbReference type="NCBI Taxonomy" id="2929491"/>
    <lineage>
        <taxon>Bacteria</taxon>
        <taxon>Bacillati</taxon>
        <taxon>Bacillota</taxon>
        <taxon>Clostridia</taxon>
        <taxon>Eubacteriales</taxon>
        <taxon>Oscillospiraceae</taxon>
        <taxon>Faecalibacterium</taxon>
    </lineage>
</organism>
<keyword evidence="5" id="KW-0472">Membrane</keyword>
<accession>A0ABU3U1U9</accession>
<dbReference type="InterPro" id="IPR023353">
    <property type="entry name" value="LemA-like_dom_sf"/>
</dbReference>
<dbReference type="SUPFAM" id="SSF140478">
    <property type="entry name" value="LemA-like"/>
    <property type="match status" value="1"/>
</dbReference>
<reference evidence="6 7" key="1">
    <citation type="submission" date="2023-10" db="EMBL/GenBank/DDBJ databases">
        <title>Host Genetic Regulation of Human Gut Microbial Structural Variation.</title>
        <authorList>
            <person name="Harmsen H.J.M."/>
        </authorList>
    </citation>
    <scope>NUCLEOTIDE SEQUENCE [LARGE SCALE GENOMIC DNA]</scope>
    <source>
        <strain evidence="6 7">HTF-F</strain>
    </source>
</reference>
<dbReference type="Pfam" id="PF04011">
    <property type="entry name" value="LemA"/>
    <property type="match status" value="1"/>
</dbReference>
<keyword evidence="3" id="KW-0812">Transmembrane</keyword>
<evidence type="ECO:0000256" key="2">
    <source>
        <dbReference type="ARBA" id="ARBA00008854"/>
    </source>
</evidence>
<keyword evidence="4" id="KW-1133">Transmembrane helix</keyword>
<dbReference type="RefSeq" id="WP_249237942.1">
    <property type="nucleotide sequence ID" value="NZ_CP094473.1"/>
</dbReference>
<dbReference type="EMBL" id="JAWHPR010000007">
    <property type="protein sequence ID" value="MDU8689546.1"/>
    <property type="molecule type" value="Genomic_DNA"/>
</dbReference>
<evidence type="ECO:0000256" key="5">
    <source>
        <dbReference type="ARBA" id="ARBA00023136"/>
    </source>
</evidence>
<comment type="caution">
    <text evidence="6">The sequence shown here is derived from an EMBL/GenBank/DDBJ whole genome shotgun (WGS) entry which is preliminary data.</text>
</comment>